<dbReference type="Proteomes" id="UP000054928">
    <property type="component" value="Unassembled WGS sequence"/>
</dbReference>
<evidence type="ECO:0000313" key="2">
    <source>
        <dbReference type="Proteomes" id="UP000054928"/>
    </source>
</evidence>
<dbReference type="RefSeq" id="XP_024575356.1">
    <property type="nucleotide sequence ID" value="XM_024724485.1"/>
</dbReference>
<dbReference type="GeneID" id="36404107"/>
<protein>
    <submittedName>
        <fullName evidence="1">Uncharacterized protein</fullName>
    </submittedName>
</protein>
<keyword evidence="2" id="KW-1185">Reference proteome</keyword>
<reference evidence="2" key="1">
    <citation type="submission" date="2014-09" db="EMBL/GenBank/DDBJ databases">
        <authorList>
            <person name="Sharma Rahul"/>
            <person name="Thines Marco"/>
        </authorList>
    </citation>
    <scope>NUCLEOTIDE SEQUENCE [LARGE SCALE GENOMIC DNA]</scope>
</reference>
<accession>A0A0N7L4L2</accession>
<organism evidence="1 2">
    <name type="scientific">Plasmopara halstedii</name>
    <name type="common">Downy mildew of sunflower</name>
    <dbReference type="NCBI Taxonomy" id="4781"/>
    <lineage>
        <taxon>Eukaryota</taxon>
        <taxon>Sar</taxon>
        <taxon>Stramenopiles</taxon>
        <taxon>Oomycota</taxon>
        <taxon>Peronosporomycetes</taxon>
        <taxon>Peronosporales</taxon>
        <taxon>Peronosporaceae</taxon>
        <taxon>Plasmopara</taxon>
    </lineage>
</organism>
<sequence length="78" mass="9011">MPLASPKTLLGLQSGFKSTYQYLVIQTEREKCTYLVYMTIQTVSNCYVSDVETKPEIRSLFLAALDAMHQFDYERSFT</sequence>
<proteinExistence type="predicted"/>
<name>A0A0N7L4L2_PLAHL</name>
<dbReference type="EMBL" id="CCYD01000349">
    <property type="protein sequence ID" value="CEG38987.1"/>
    <property type="molecule type" value="Genomic_DNA"/>
</dbReference>
<evidence type="ECO:0000313" key="1">
    <source>
        <dbReference type="EMBL" id="CEG38987.1"/>
    </source>
</evidence>
<dbReference type="AlphaFoldDB" id="A0A0N7L4L2"/>